<evidence type="ECO:0000313" key="5">
    <source>
        <dbReference type="EMBL" id="CFX17305.1"/>
    </source>
</evidence>
<dbReference type="NCBIfam" id="TIGR00231">
    <property type="entry name" value="small_GTP"/>
    <property type="match status" value="1"/>
</dbReference>
<dbReference type="Pfam" id="PF02421">
    <property type="entry name" value="FeoB_N"/>
    <property type="match status" value="1"/>
</dbReference>
<dbReference type="GO" id="GO:0015093">
    <property type="term" value="F:ferrous iron transmembrane transporter activity"/>
    <property type="evidence" value="ECO:0007669"/>
    <property type="project" value="InterPro"/>
</dbReference>
<dbReference type="GO" id="GO:0005525">
    <property type="term" value="F:GTP binding"/>
    <property type="evidence" value="ECO:0007669"/>
    <property type="project" value="UniProtKB-KW"/>
</dbReference>
<dbReference type="InterPro" id="IPR027417">
    <property type="entry name" value="P-loop_NTPase"/>
</dbReference>
<feature type="transmembrane region" description="Helical" evidence="3">
    <location>
        <begin position="244"/>
        <end position="262"/>
    </location>
</feature>
<dbReference type="EMBL" id="CGIH01000009">
    <property type="protein sequence ID" value="CFX17305.1"/>
    <property type="molecule type" value="Genomic_DNA"/>
</dbReference>
<keyword evidence="3" id="KW-1133">Transmembrane helix</keyword>
<dbReference type="PRINTS" id="PR00326">
    <property type="entry name" value="GTP1OBG"/>
</dbReference>
<feature type="transmembrane region" description="Helical" evidence="3">
    <location>
        <begin position="412"/>
        <end position="431"/>
    </location>
</feature>
<protein>
    <submittedName>
        <fullName evidence="5">Nucleoside recognition Gate</fullName>
    </submittedName>
</protein>
<name>A0A0E4G9Z8_9FIRM</name>
<dbReference type="Pfam" id="PF07664">
    <property type="entry name" value="FeoB_C"/>
    <property type="match status" value="1"/>
</dbReference>
<dbReference type="GO" id="GO:0005886">
    <property type="term" value="C:plasma membrane"/>
    <property type="evidence" value="ECO:0007669"/>
    <property type="project" value="TreeGrafter"/>
</dbReference>
<accession>A0A0E4G9Z8</accession>
<reference evidence="5 6" key="1">
    <citation type="submission" date="2015-03" db="EMBL/GenBank/DDBJ databases">
        <authorList>
            <person name="Murphy D."/>
        </authorList>
    </citation>
    <scope>NUCLEOTIDE SEQUENCE [LARGE SCALE GENOMIC DNA]</scope>
    <source>
        <strain evidence="5 6">OL-4</strain>
    </source>
</reference>
<keyword evidence="3" id="KW-0812">Transmembrane</keyword>
<dbReference type="Proteomes" id="UP000045545">
    <property type="component" value="Unassembled WGS sequence"/>
</dbReference>
<feature type="transmembrane region" description="Helical" evidence="3">
    <location>
        <begin position="541"/>
        <end position="559"/>
    </location>
</feature>
<evidence type="ECO:0000259" key="4">
    <source>
        <dbReference type="PROSITE" id="PS51711"/>
    </source>
</evidence>
<keyword evidence="3" id="KW-0472">Membrane</keyword>
<dbReference type="InterPro" id="IPR011640">
    <property type="entry name" value="Fe2_transport_prot_B_C"/>
</dbReference>
<sequence length="592" mass="64186">MKMVLVGNPNVGKSSVLNVLTGSRLFASNYPGTSTEIAAARLELDGTEIRFYDTPGVYSIYSNNEGSNLTRELLEKEAIDIIINIVDASNLERNLVLSYELLDLGYPLLVVLNQVDRAREIGMDIDVFKLSSLLNSPVIAFSASTGEGVDEFQAFLRDTASMKGKNAGSNPAESLNVRRIRLDESCDCSGNCGRCSIVVEECTTNLDLQRAERARATAQTVTIPTAQAASGYLQNIRYLVDRPVAGTLVLLILAYLALVALSKFISMCEGPIANLLEPVSEILHGFILSIMPPGFVATVLAKAIPEGLIIPFTIIMPAMLMVSLLMALLEDTGLLPRYSVALERLGNFFGVSGQAVIPLSLGFGCRTPAVMATRVLPNDTQRFIVITLLSIVIPCAATVGVLVMISAKFNASLAVIVSTMLIVMLLLGLILSRLSPQEDAFIYELPPLRVPQAKNVWNKIKLRFSGFFTEVLPLLLIMSIAIRALIESNLLEVFQGMESITRLLFGIPAEAFVAVLITIFQRYLAPLVLLNLSLTSREATIALSMIALSLPCLPVMVVTVRELGFKSLFKILGMGFITSFAVGMSLNMILPV</sequence>
<organism evidence="5 6">
    <name type="scientific">Syntrophomonas zehnderi OL-4</name>
    <dbReference type="NCBI Taxonomy" id="690567"/>
    <lineage>
        <taxon>Bacteria</taxon>
        <taxon>Bacillati</taxon>
        <taxon>Bacillota</taxon>
        <taxon>Clostridia</taxon>
        <taxon>Eubacteriales</taxon>
        <taxon>Syntrophomonadaceae</taxon>
        <taxon>Syntrophomonas</taxon>
    </lineage>
</organism>
<evidence type="ECO:0000256" key="1">
    <source>
        <dbReference type="ARBA" id="ARBA00022741"/>
    </source>
</evidence>
<keyword evidence="2" id="KW-0342">GTP-binding</keyword>
<keyword evidence="1" id="KW-0547">Nucleotide-binding</keyword>
<keyword evidence="6" id="KW-1185">Reference proteome</keyword>
<dbReference type="PANTHER" id="PTHR43185">
    <property type="entry name" value="FERROUS IRON TRANSPORT PROTEIN B"/>
    <property type="match status" value="1"/>
</dbReference>
<dbReference type="InterPro" id="IPR050860">
    <property type="entry name" value="FeoB_GTPase"/>
</dbReference>
<feature type="transmembrane region" description="Helical" evidence="3">
    <location>
        <begin position="571"/>
        <end position="590"/>
    </location>
</feature>
<dbReference type="STRING" id="690567.709"/>
<dbReference type="InterPro" id="IPR011642">
    <property type="entry name" value="Gate_dom"/>
</dbReference>
<dbReference type="AlphaFoldDB" id="A0A0E4G9Z8"/>
<feature type="transmembrane region" description="Helical" evidence="3">
    <location>
        <begin position="282"/>
        <end position="301"/>
    </location>
</feature>
<dbReference type="PANTHER" id="PTHR43185:SF2">
    <property type="entry name" value="FERROUS IRON TRANSPORT PROTEIN B"/>
    <property type="match status" value="1"/>
</dbReference>
<dbReference type="InterPro" id="IPR030389">
    <property type="entry name" value="G_FEOB_dom"/>
</dbReference>
<dbReference type="Gene3D" id="3.40.50.300">
    <property type="entry name" value="P-loop containing nucleotide triphosphate hydrolases"/>
    <property type="match status" value="1"/>
</dbReference>
<feature type="domain" description="FeoB-type G" evidence="4">
    <location>
        <begin position="1"/>
        <end position="162"/>
    </location>
</feature>
<evidence type="ECO:0000256" key="3">
    <source>
        <dbReference type="SAM" id="Phobius"/>
    </source>
</evidence>
<dbReference type="InterPro" id="IPR006073">
    <property type="entry name" value="GTP-bd"/>
</dbReference>
<feature type="transmembrane region" description="Helical" evidence="3">
    <location>
        <begin position="383"/>
        <end position="405"/>
    </location>
</feature>
<gene>
    <name evidence="5" type="ORF">709</name>
</gene>
<dbReference type="InterPro" id="IPR005225">
    <property type="entry name" value="Small_GTP-bd"/>
</dbReference>
<proteinExistence type="predicted"/>
<dbReference type="PROSITE" id="PS51711">
    <property type="entry name" value="G_FEOB"/>
    <property type="match status" value="1"/>
</dbReference>
<dbReference type="Pfam" id="PF07670">
    <property type="entry name" value="Gate"/>
    <property type="match status" value="1"/>
</dbReference>
<feature type="transmembrane region" description="Helical" evidence="3">
    <location>
        <begin position="471"/>
        <end position="491"/>
    </location>
</feature>
<feature type="transmembrane region" description="Helical" evidence="3">
    <location>
        <begin position="308"/>
        <end position="329"/>
    </location>
</feature>
<evidence type="ECO:0000256" key="2">
    <source>
        <dbReference type="ARBA" id="ARBA00023134"/>
    </source>
</evidence>
<evidence type="ECO:0000313" key="6">
    <source>
        <dbReference type="Proteomes" id="UP000045545"/>
    </source>
</evidence>
<dbReference type="SUPFAM" id="SSF52540">
    <property type="entry name" value="P-loop containing nucleoside triphosphate hydrolases"/>
    <property type="match status" value="1"/>
</dbReference>